<evidence type="ECO:0000313" key="1">
    <source>
        <dbReference type="EMBL" id="SFM69385.1"/>
    </source>
</evidence>
<name>A0A1I4SY99_9HYPH</name>
<dbReference type="AlphaFoldDB" id="A0A1I4SY99"/>
<dbReference type="STRING" id="582667.SAMN05192568_10472"/>
<organism evidence="1 2">
    <name type="scientific">Methylobacterium pseudosasicola</name>
    <dbReference type="NCBI Taxonomy" id="582667"/>
    <lineage>
        <taxon>Bacteria</taxon>
        <taxon>Pseudomonadati</taxon>
        <taxon>Pseudomonadota</taxon>
        <taxon>Alphaproteobacteria</taxon>
        <taxon>Hyphomicrobiales</taxon>
        <taxon>Methylobacteriaceae</taxon>
        <taxon>Methylobacterium</taxon>
    </lineage>
</organism>
<evidence type="ECO:0000313" key="2">
    <source>
        <dbReference type="Proteomes" id="UP000199048"/>
    </source>
</evidence>
<dbReference type="OrthoDB" id="9791494at2"/>
<dbReference type="Proteomes" id="UP000199048">
    <property type="component" value="Unassembled WGS sequence"/>
</dbReference>
<reference evidence="2" key="1">
    <citation type="submission" date="2016-10" db="EMBL/GenBank/DDBJ databases">
        <authorList>
            <person name="Varghese N."/>
            <person name="Submissions S."/>
        </authorList>
    </citation>
    <scope>NUCLEOTIDE SEQUENCE [LARGE SCALE GENOMIC DNA]</scope>
    <source>
        <strain evidence="2">BL36</strain>
    </source>
</reference>
<sequence>MLPRLRDERAVIERDLAQADVAPRVVVLHPTLVADYLKHVDALQETLTVYGRQDDEPTERLVMAFRALIESVTIFPGPPHRGFEVEVRGKLSELIGEPAFPDSRVVGDRLSRTSGTIFSSGA</sequence>
<keyword evidence="2" id="KW-1185">Reference proteome</keyword>
<protein>
    <submittedName>
        <fullName evidence="1">Uncharacterized protein</fullName>
    </submittedName>
</protein>
<gene>
    <name evidence="1" type="ORF">SAMN05192568_10472</name>
</gene>
<accession>A0A1I4SY99</accession>
<proteinExistence type="predicted"/>
<dbReference type="EMBL" id="FOTK01000047">
    <property type="protein sequence ID" value="SFM69385.1"/>
    <property type="molecule type" value="Genomic_DNA"/>
</dbReference>